<evidence type="ECO:0008006" key="3">
    <source>
        <dbReference type="Google" id="ProtNLM"/>
    </source>
</evidence>
<dbReference type="Gene3D" id="3.40.395.10">
    <property type="entry name" value="Adenoviral Proteinase, Chain A"/>
    <property type="match status" value="1"/>
</dbReference>
<keyword evidence="2" id="KW-1185">Reference proteome</keyword>
<dbReference type="Proteomes" id="UP000235145">
    <property type="component" value="Unassembled WGS sequence"/>
</dbReference>
<comment type="caution">
    <text evidence="1">The sequence shown here is derived from an EMBL/GenBank/DDBJ whole genome shotgun (WGS) entry which is preliminary data.</text>
</comment>
<evidence type="ECO:0000313" key="2">
    <source>
        <dbReference type="Proteomes" id="UP000235145"/>
    </source>
</evidence>
<accession>A0A9R1WRM9</accession>
<reference evidence="1 2" key="1">
    <citation type="journal article" date="2017" name="Nat. Commun.">
        <title>Genome assembly with in vitro proximity ligation data and whole-genome triplication in lettuce.</title>
        <authorList>
            <person name="Reyes-Chin-Wo S."/>
            <person name="Wang Z."/>
            <person name="Yang X."/>
            <person name="Kozik A."/>
            <person name="Arikit S."/>
            <person name="Song C."/>
            <person name="Xia L."/>
            <person name="Froenicke L."/>
            <person name="Lavelle D.O."/>
            <person name="Truco M.J."/>
            <person name="Xia R."/>
            <person name="Zhu S."/>
            <person name="Xu C."/>
            <person name="Xu H."/>
            <person name="Xu X."/>
            <person name="Cox K."/>
            <person name="Korf I."/>
            <person name="Meyers B.C."/>
            <person name="Michelmore R.W."/>
        </authorList>
    </citation>
    <scope>NUCLEOTIDE SEQUENCE [LARGE SCALE GENOMIC DNA]</scope>
    <source>
        <strain evidence="2">cv. Salinas</strain>
        <tissue evidence="1">Seedlings</tissue>
    </source>
</reference>
<proteinExistence type="predicted"/>
<sequence length="132" mass="15479">MLMQKHIYLIVINLKKPAFEVINNGADDVDFDDKYGPFFKPLYLKEINHVKANEMADKNLTPIRLIMPWRTVYNKKDCGVFAMRHMESYFGEKGSKWKCGLPKEGTSQEKILEKLRMKYTTTILTSEINTKR</sequence>
<gene>
    <name evidence="1" type="ORF">LSAT_V11C100010090</name>
</gene>
<dbReference type="AlphaFoldDB" id="A0A9R1WRM9"/>
<name>A0A9R1WRM9_LACSA</name>
<protein>
    <recommendedName>
        <fullName evidence="3">Ubiquitin-like protease family profile domain-containing protein</fullName>
    </recommendedName>
</protein>
<dbReference type="EMBL" id="NBSK02000001">
    <property type="protein sequence ID" value="KAJ0228453.1"/>
    <property type="molecule type" value="Genomic_DNA"/>
</dbReference>
<evidence type="ECO:0000313" key="1">
    <source>
        <dbReference type="EMBL" id="KAJ0228453.1"/>
    </source>
</evidence>
<organism evidence="1 2">
    <name type="scientific">Lactuca sativa</name>
    <name type="common">Garden lettuce</name>
    <dbReference type="NCBI Taxonomy" id="4236"/>
    <lineage>
        <taxon>Eukaryota</taxon>
        <taxon>Viridiplantae</taxon>
        <taxon>Streptophyta</taxon>
        <taxon>Embryophyta</taxon>
        <taxon>Tracheophyta</taxon>
        <taxon>Spermatophyta</taxon>
        <taxon>Magnoliopsida</taxon>
        <taxon>eudicotyledons</taxon>
        <taxon>Gunneridae</taxon>
        <taxon>Pentapetalae</taxon>
        <taxon>asterids</taxon>
        <taxon>campanulids</taxon>
        <taxon>Asterales</taxon>
        <taxon>Asteraceae</taxon>
        <taxon>Cichorioideae</taxon>
        <taxon>Cichorieae</taxon>
        <taxon>Lactucinae</taxon>
        <taxon>Lactuca</taxon>
    </lineage>
</organism>